<organism evidence="2 3">
    <name type="scientific">Ktedonobacter robiniae</name>
    <dbReference type="NCBI Taxonomy" id="2778365"/>
    <lineage>
        <taxon>Bacteria</taxon>
        <taxon>Bacillati</taxon>
        <taxon>Chloroflexota</taxon>
        <taxon>Ktedonobacteria</taxon>
        <taxon>Ktedonobacterales</taxon>
        <taxon>Ktedonobacteraceae</taxon>
        <taxon>Ktedonobacter</taxon>
    </lineage>
</organism>
<evidence type="ECO:0000313" key="3">
    <source>
        <dbReference type="Proteomes" id="UP000654345"/>
    </source>
</evidence>
<dbReference type="RefSeq" id="WP_236039181.1">
    <property type="nucleotide sequence ID" value="NZ_BNJG01000007.1"/>
</dbReference>
<name>A0ABQ3V7H5_9CHLR</name>
<proteinExistence type="predicted"/>
<accession>A0ABQ3V7H5</accession>
<protein>
    <submittedName>
        <fullName evidence="2">Uncharacterized protein</fullName>
    </submittedName>
</protein>
<sequence length="96" mass="10885">MSRAPLHALIWSKEQRFYELYAQGQFEQRFQPAEEAAWLTWLHGVSSFAFHGARGSLNVYQEQRPRGERIGMPTRPKRAAPASAISDGRRPSGSRG</sequence>
<evidence type="ECO:0000256" key="1">
    <source>
        <dbReference type="SAM" id="MobiDB-lite"/>
    </source>
</evidence>
<comment type="caution">
    <text evidence="2">The sequence shown here is derived from an EMBL/GenBank/DDBJ whole genome shotgun (WGS) entry which is preliminary data.</text>
</comment>
<keyword evidence="3" id="KW-1185">Reference proteome</keyword>
<evidence type="ECO:0000313" key="2">
    <source>
        <dbReference type="EMBL" id="GHO60892.1"/>
    </source>
</evidence>
<reference evidence="2 3" key="1">
    <citation type="journal article" date="2021" name="Int. J. Syst. Evol. Microbiol.">
        <title>Reticulibacter mediterranei gen. nov., sp. nov., within the new family Reticulibacteraceae fam. nov., and Ktedonospora formicarum gen. nov., sp. nov., Ktedonobacter robiniae sp. nov., Dictyobacter formicarum sp. nov. and Dictyobacter arantiisoli sp. nov., belonging to the class Ktedonobacteria.</title>
        <authorList>
            <person name="Yabe S."/>
            <person name="Zheng Y."/>
            <person name="Wang C.M."/>
            <person name="Sakai Y."/>
            <person name="Abe K."/>
            <person name="Yokota A."/>
            <person name="Donadio S."/>
            <person name="Cavaletti L."/>
            <person name="Monciardini P."/>
        </authorList>
    </citation>
    <scope>NUCLEOTIDE SEQUENCE [LARGE SCALE GENOMIC DNA]</scope>
    <source>
        <strain evidence="2 3">SOSP1-30</strain>
    </source>
</reference>
<dbReference type="Proteomes" id="UP000654345">
    <property type="component" value="Unassembled WGS sequence"/>
</dbReference>
<gene>
    <name evidence="2" type="ORF">KSB_93670</name>
</gene>
<feature type="region of interest" description="Disordered" evidence="1">
    <location>
        <begin position="60"/>
        <end position="96"/>
    </location>
</feature>
<dbReference type="EMBL" id="BNJG01000007">
    <property type="protein sequence ID" value="GHO60892.1"/>
    <property type="molecule type" value="Genomic_DNA"/>
</dbReference>